<dbReference type="InterPro" id="IPR029061">
    <property type="entry name" value="THDP-binding"/>
</dbReference>
<dbReference type="GO" id="GO:0033980">
    <property type="term" value="F:phosphonopyruvate decarboxylase activity"/>
    <property type="evidence" value="ECO:0007669"/>
    <property type="project" value="UniProtKB-EC"/>
</dbReference>
<dbReference type="InterPro" id="IPR011766">
    <property type="entry name" value="TPP_enzyme_TPP-bd"/>
</dbReference>
<evidence type="ECO:0000259" key="5">
    <source>
        <dbReference type="Pfam" id="PF02776"/>
    </source>
</evidence>
<keyword evidence="2" id="KW-0786">Thiamine pyrophosphate</keyword>
<dbReference type="PANTHER" id="PTHR42818:SF1">
    <property type="entry name" value="SULFOPYRUVATE DECARBOXYLASE"/>
    <property type="match status" value="1"/>
</dbReference>
<sequence>MIHAEDFLNALQTEQVQFFAGVPDSLLKELCACFSDKLAAGQHVIAANEGGAIGLAIGHYLATHHPALVYMQNSGIGNVVNPIASLADPQVYGIPMLLVIGWRGEVAENGEQIHDEPQHVKQGQVTLSQLDVLDIPYRILADDIQTAHAQIQALLTQATERQGPVALVVRKQRFAPYKKAETKPEPLATLAEKLPTLESREHMIQHIVSALPAETAVVATTGMASRELFEYRKAQQAGHGRDFLTVGGMGHASQIACGIALAQRDRQVVCIDGDGAMLMHMGSLTISAQQTNLLHIVLNNGAHDSVGGQPTVAAQLTLSEIASAAGYAQVYSVSGPEQLGRVLQNVLNSGKSSFIEVLCRKGARADLGRPTRTPAQNKQDFMQFLTEVEYA</sequence>
<dbReference type="NCBIfam" id="TIGR03297">
    <property type="entry name" value="Ppyr-DeCO2ase"/>
    <property type="match status" value="1"/>
</dbReference>
<feature type="domain" description="Thiamine pyrophosphate enzyme N-terminal TPP-binding" evidence="5">
    <location>
        <begin position="4"/>
        <end position="117"/>
    </location>
</feature>
<reference evidence="7" key="1">
    <citation type="journal article" date="2019" name="Int. J. Syst. Evol. Microbiol.">
        <title>The Global Catalogue of Microorganisms (GCM) 10K type strain sequencing project: providing services to taxonomists for standard genome sequencing and annotation.</title>
        <authorList>
            <consortium name="The Broad Institute Genomics Platform"/>
            <consortium name="The Broad Institute Genome Sequencing Center for Infectious Disease"/>
            <person name="Wu L."/>
            <person name="Ma J."/>
        </authorList>
    </citation>
    <scope>NUCLEOTIDE SEQUENCE [LARGE SCALE GENOMIC DNA]</scope>
    <source>
        <strain evidence="7">VKM B-3159</strain>
    </source>
</reference>
<comment type="caution">
    <text evidence="6">The sequence shown here is derived from an EMBL/GenBank/DDBJ whole genome shotgun (WGS) entry which is preliminary data.</text>
</comment>
<evidence type="ECO:0000256" key="1">
    <source>
        <dbReference type="ARBA" id="ARBA00022793"/>
    </source>
</evidence>
<dbReference type="Pfam" id="PF02776">
    <property type="entry name" value="TPP_enzyme_N"/>
    <property type="match status" value="1"/>
</dbReference>
<organism evidence="6 7">
    <name type="scientific">Methylophilus aquaticus</name>
    <dbReference type="NCBI Taxonomy" id="1971610"/>
    <lineage>
        <taxon>Bacteria</taxon>
        <taxon>Pseudomonadati</taxon>
        <taxon>Pseudomonadota</taxon>
        <taxon>Betaproteobacteria</taxon>
        <taxon>Nitrosomonadales</taxon>
        <taxon>Methylophilaceae</taxon>
        <taxon>Methylophilus</taxon>
    </lineage>
</organism>
<dbReference type="Pfam" id="PF02775">
    <property type="entry name" value="TPP_enzyme_C"/>
    <property type="match status" value="1"/>
</dbReference>
<dbReference type="EMBL" id="JAVCAP010000020">
    <property type="protein sequence ID" value="MDP8568136.1"/>
    <property type="molecule type" value="Genomic_DNA"/>
</dbReference>
<accession>A0ABT9JVI7</accession>
<dbReference type="Proteomes" id="UP001225906">
    <property type="component" value="Unassembled WGS sequence"/>
</dbReference>
<keyword evidence="3 6" id="KW-0456">Lyase</keyword>
<keyword evidence="1" id="KW-0210">Decarboxylase</keyword>
<gene>
    <name evidence="6" type="primary">aepY</name>
    <name evidence="6" type="ORF">Q9291_09770</name>
</gene>
<dbReference type="CDD" id="cd03371">
    <property type="entry name" value="TPP_PpyrDC"/>
    <property type="match status" value="1"/>
</dbReference>
<proteinExistence type="predicted"/>
<dbReference type="Gene3D" id="3.40.50.970">
    <property type="match status" value="2"/>
</dbReference>
<protein>
    <submittedName>
        <fullName evidence="6">Phosphonopyruvate decarboxylase</fullName>
        <ecNumber evidence="6">4.1.1.82</ecNumber>
    </submittedName>
</protein>
<dbReference type="SUPFAM" id="SSF52518">
    <property type="entry name" value="Thiamin diphosphate-binding fold (THDP-binding)"/>
    <property type="match status" value="2"/>
</dbReference>
<dbReference type="EC" id="4.1.1.82" evidence="6"/>
<evidence type="ECO:0000259" key="4">
    <source>
        <dbReference type="Pfam" id="PF02775"/>
    </source>
</evidence>
<evidence type="ECO:0000313" key="6">
    <source>
        <dbReference type="EMBL" id="MDP8568136.1"/>
    </source>
</evidence>
<dbReference type="RefSeq" id="WP_306389903.1">
    <property type="nucleotide sequence ID" value="NZ_JAVCAP010000020.1"/>
</dbReference>
<dbReference type="PANTHER" id="PTHR42818">
    <property type="entry name" value="SULFOPYRUVATE DECARBOXYLASE SUBUNIT ALPHA"/>
    <property type="match status" value="1"/>
</dbReference>
<name>A0ABT9JVI7_9PROT</name>
<dbReference type="InterPro" id="IPR017684">
    <property type="entry name" value="Phosphono-pyrv_decarboxylase"/>
</dbReference>
<evidence type="ECO:0000256" key="2">
    <source>
        <dbReference type="ARBA" id="ARBA00023052"/>
    </source>
</evidence>
<dbReference type="InterPro" id="IPR012001">
    <property type="entry name" value="Thiamin_PyroP_enz_TPP-bd_dom"/>
</dbReference>
<keyword evidence="7" id="KW-1185">Reference proteome</keyword>
<dbReference type="CDD" id="cd07035">
    <property type="entry name" value="TPP_PYR_POX_like"/>
    <property type="match status" value="1"/>
</dbReference>
<dbReference type="InterPro" id="IPR051818">
    <property type="entry name" value="TPP_dependent_decarboxylase"/>
</dbReference>
<feature type="domain" description="Thiamine pyrophosphate enzyme TPP-binding" evidence="4">
    <location>
        <begin position="222"/>
        <end position="357"/>
    </location>
</feature>
<evidence type="ECO:0000256" key="3">
    <source>
        <dbReference type="ARBA" id="ARBA00023239"/>
    </source>
</evidence>
<evidence type="ECO:0000313" key="7">
    <source>
        <dbReference type="Proteomes" id="UP001225906"/>
    </source>
</evidence>